<proteinExistence type="predicted"/>
<dbReference type="EMBL" id="CAUYUJ010020300">
    <property type="protein sequence ID" value="CAK0897235.1"/>
    <property type="molecule type" value="Genomic_DNA"/>
</dbReference>
<gene>
    <name evidence="1" type="ORF">PCOR1329_LOCUS75481</name>
</gene>
<accession>A0ABN9XGI6</accession>
<reference evidence="1" key="1">
    <citation type="submission" date="2023-10" db="EMBL/GenBank/DDBJ databases">
        <authorList>
            <person name="Chen Y."/>
            <person name="Shah S."/>
            <person name="Dougan E. K."/>
            <person name="Thang M."/>
            <person name="Chan C."/>
        </authorList>
    </citation>
    <scope>NUCLEOTIDE SEQUENCE [LARGE SCALE GENOMIC DNA]</scope>
</reference>
<evidence type="ECO:0000313" key="1">
    <source>
        <dbReference type="EMBL" id="CAK0897235.1"/>
    </source>
</evidence>
<organism evidence="1 2">
    <name type="scientific">Prorocentrum cordatum</name>
    <dbReference type="NCBI Taxonomy" id="2364126"/>
    <lineage>
        <taxon>Eukaryota</taxon>
        <taxon>Sar</taxon>
        <taxon>Alveolata</taxon>
        <taxon>Dinophyceae</taxon>
        <taxon>Prorocentrales</taxon>
        <taxon>Prorocentraceae</taxon>
        <taxon>Prorocentrum</taxon>
    </lineage>
</organism>
<protein>
    <submittedName>
        <fullName evidence="1">Uncharacterized protein</fullName>
    </submittedName>
</protein>
<keyword evidence="2" id="KW-1185">Reference proteome</keyword>
<dbReference type="Proteomes" id="UP001189429">
    <property type="component" value="Unassembled WGS sequence"/>
</dbReference>
<comment type="caution">
    <text evidence="1">The sequence shown here is derived from an EMBL/GenBank/DDBJ whole genome shotgun (WGS) entry which is preliminary data.</text>
</comment>
<evidence type="ECO:0000313" key="2">
    <source>
        <dbReference type="Proteomes" id="UP001189429"/>
    </source>
</evidence>
<name>A0ABN9XGI6_9DINO</name>
<sequence length="157" mass="16671">MELFEAVRCKIPAALDARWPLSWQLAARRGLPSELKVACLRRGALTARPVSAGGEGTGGSCGAVSAHLLEFLSASRQSCHPQLSRGLQSCCVHSSLSFSPTALDALLPCSRLLARSAAEHREAPGTPAPGCARKGRERSLFELRSPFPVASLHPSFL</sequence>